<dbReference type="Proteomes" id="UP000095767">
    <property type="component" value="Unassembled WGS sequence"/>
</dbReference>
<evidence type="ECO:0000256" key="1">
    <source>
        <dbReference type="ARBA" id="ARBA00004167"/>
    </source>
</evidence>
<dbReference type="GO" id="GO:0016020">
    <property type="term" value="C:membrane"/>
    <property type="evidence" value="ECO:0007669"/>
    <property type="project" value="UniProtKB-SubCell"/>
</dbReference>
<dbReference type="OrthoDB" id="695333at2759"/>
<name>A0A1E5VEE3_9POAL</name>
<accession>A0A1E5VEE3</accession>
<dbReference type="Pfam" id="PF13947">
    <property type="entry name" value="GUB_WAK_bind"/>
    <property type="match status" value="1"/>
</dbReference>
<dbReference type="STRING" id="888268.A0A1E5VEE3"/>
<protein>
    <recommendedName>
        <fullName evidence="4">Wall-associated receptor kinase galacturonan-binding domain-containing protein</fullName>
    </recommendedName>
</protein>
<evidence type="ECO:0000313" key="5">
    <source>
        <dbReference type="EMBL" id="OEL23509.1"/>
    </source>
</evidence>
<sequence length="173" mass="17483">MAASQLSAALAAAAGAIGLPGYATSCGNVTVPYPFGLGPARCSWPGFNLTCDASHGGGAPRLLLGSCGCGSTVLVAGISLRNATLRVLRTGPVYFNYTASDITVAISPYSLAATRNELTFLGCDVEATLLGVRDQDRRGYGGGGNASTESVIASCATNCSEVTKLSSSRYCNG</sequence>
<dbReference type="InterPro" id="IPR025287">
    <property type="entry name" value="WAK_GUB"/>
</dbReference>
<dbReference type="PANTHER" id="PTHR33491">
    <property type="entry name" value="OSJNBA0016N04.9 PROTEIN"/>
    <property type="match status" value="1"/>
</dbReference>
<keyword evidence="6" id="KW-1185">Reference proteome</keyword>
<evidence type="ECO:0000313" key="6">
    <source>
        <dbReference type="Proteomes" id="UP000095767"/>
    </source>
</evidence>
<evidence type="ECO:0000256" key="2">
    <source>
        <dbReference type="ARBA" id="ARBA00022729"/>
    </source>
</evidence>
<reference evidence="5 6" key="1">
    <citation type="submission" date="2016-09" db="EMBL/GenBank/DDBJ databases">
        <title>The draft genome of Dichanthelium oligosanthes: A C3 panicoid grass species.</title>
        <authorList>
            <person name="Studer A.J."/>
            <person name="Schnable J.C."/>
            <person name="Brutnell T.P."/>
        </authorList>
    </citation>
    <scope>NUCLEOTIDE SEQUENCE [LARGE SCALE GENOMIC DNA]</scope>
    <source>
        <strain evidence="6">cv. Kellogg 1175</strain>
        <tissue evidence="5">Leaf</tissue>
    </source>
</reference>
<dbReference type="AlphaFoldDB" id="A0A1E5VEE3"/>
<comment type="caution">
    <text evidence="5">The sequence shown here is derived from an EMBL/GenBank/DDBJ whole genome shotgun (WGS) entry which is preliminary data.</text>
</comment>
<evidence type="ECO:0000256" key="3">
    <source>
        <dbReference type="SAM" id="SignalP"/>
    </source>
</evidence>
<dbReference type="EMBL" id="LWDX02042321">
    <property type="protein sequence ID" value="OEL23509.1"/>
    <property type="molecule type" value="Genomic_DNA"/>
</dbReference>
<organism evidence="5 6">
    <name type="scientific">Dichanthelium oligosanthes</name>
    <dbReference type="NCBI Taxonomy" id="888268"/>
    <lineage>
        <taxon>Eukaryota</taxon>
        <taxon>Viridiplantae</taxon>
        <taxon>Streptophyta</taxon>
        <taxon>Embryophyta</taxon>
        <taxon>Tracheophyta</taxon>
        <taxon>Spermatophyta</taxon>
        <taxon>Magnoliopsida</taxon>
        <taxon>Liliopsida</taxon>
        <taxon>Poales</taxon>
        <taxon>Poaceae</taxon>
        <taxon>PACMAD clade</taxon>
        <taxon>Panicoideae</taxon>
        <taxon>Panicodae</taxon>
        <taxon>Paniceae</taxon>
        <taxon>Dichantheliinae</taxon>
        <taxon>Dichanthelium</taxon>
    </lineage>
</organism>
<comment type="subcellular location">
    <subcellularLocation>
        <location evidence="1">Membrane</location>
        <topology evidence="1">Single-pass membrane protein</topology>
    </subcellularLocation>
</comment>
<feature type="domain" description="Wall-associated receptor kinase galacturonan-binding" evidence="4">
    <location>
        <begin position="25"/>
        <end position="88"/>
    </location>
</feature>
<feature type="signal peptide" evidence="3">
    <location>
        <begin position="1"/>
        <end position="18"/>
    </location>
</feature>
<dbReference type="GO" id="GO:0030247">
    <property type="term" value="F:polysaccharide binding"/>
    <property type="evidence" value="ECO:0007669"/>
    <property type="project" value="InterPro"/>
</dbReference>
<evidence type="ECO:0000259" key="4">
    <source>
        <dbReference type="Pfam" id="PF13947"/>
    </source>
</evidence>
<feature type="chain" id="PRO_5009188019" description="Wall-associated receptor kinase galacturonan-binding domain-containing protein" evidence="3">
    <location>
        <begin position="19"/>
        <end position="173"/>
    </location>
</feature>
<gene>
    <name evidence="5" type="ORF">BAE44_0015474</name>
</gene>
<proteinExistence type="predicted"/>
<keyword evidence="2 3" id="KW-0732">Signal</keyword>